<protein>
    <recommendedName>
        <fullName evidence="3">Reverse transcriptase</fullName>
    </recommendedName>
</protein>
<keyword evidence="2" id="KW-1185">Reference proteome</keyword>
<evidence type="ECO:0000313" key="2">
    <source>
        <dbReference type="Proteomes" id="UP001604336"/>
    </source>
</evidence>
<accession>A0ABD1ULU4</accession>
<comment type="caution">
    <text evidence="1">The sequence shown here is derived from an EMBL/GenBank/DDBJ whole genome shotgun (WGS) entry which is preliminary data.</text>
</comment>
<sequence>MPLTVTVANRQKLESRSVNQPIIRQMQGMEFKNKLRSLKLGGSDMVLGVNWLSQFGTKIFDFSQGHNNFMSKGKRVTLCNGNFDIRFELINGPQLESLLVQQPYGLVGQLYIILEDKDEVTETLEELKPM</sequence>
<dbReference type="Proteomes" id="UP001604336">
    <property type="component" value="Unassembled WGS sequence"/>
</dbReference>
<gene>
    <name evidence="1" type="ORF">Adt_11068</name>
</gene>
<organism evidence="1 2">
    <name type="scientific">Abeliophyllum distichum</name>
    <dbReference type="NCBI Taxonomy" id="126358"/>
    <lineage>
        <taxon>Eukaryota</taxon>
        <taxon>Viridiplantae</taxon>
        <taxon>Streptophyta</taxon>
        <taxon>Embryophyta</taxon>
        <taxon>Tracheophyta</taxon>
        <taxon>Spermatophyta</taxon>
        <taxon>Magnoliopsida</taxon>
        <taxon>eudicotyledons</taxon>
        <taxon>Gunneridae</taxon>
        <taxon>Pentapetalae</taxon>
        <taxon>asterids</taxon>
        <taxon>lamiids</taxon>
        <taxon>Lamiales</taxon>
        <taxon>Oleaceae</taxon>
        <taxon>Forsythieae</taxon>
        <taxon>Abeliophyllum</taxon>
    </lineage>
</organism>
<dbReference type="EMBL" id="JBFOLK010000003">
    <property type="protein sequence ID" value="KAL2526014.1"/>
    <property type="molecule type" value="Genomic_DNA"/>
</dbReference>
<evidence type="ECO:0008006" key="3">
    <source>
        <dbReference type="Google" id="ProtNLM"/>
    </source>
</evidence>
<dbReference type="AlphaFoldDB" id="A0ABD1ULU4"/>
<reference evidence="2" key="1">
    <citation type="submission" date="2024-07" db="EMBL/GenBank/DDBJ databases">
        <title>Two chromosome-level genome assemblies of Korean endemic species Abeliophyllum distichum and Forsythia ovata (Oleaceae).</title>
        <authorList>
            <person name="Jang H."/>
        </authorList>
    </citation>
    <scope>NUCLEOTIDE SEQUENCE [LARGE SCALE GENOMIC DNA]</scope>
</reference>
<proteinExistence type="predicted"/>
<evidence type="ECO:0000313" key="1">
    <source>
        <dbReference type="EMBL" id="KAL2526014.1"/>
    </source>
</evidence>
<name>A0ABD1ULU4_9LAMI</name>